<dbReference type="InterPro" id="IPR013216">
    <property type="entry name" value="Methyltransf_11"/>
</dbReference>
<sequence>MAESDLIVKTFVIRRVFPVCAVLIVLYVFKKNSKRINGIVSAYVLNRAVPSLNKATKGQKQKLFSGMWDQQRKLGRDLKILEIGAGSGANFQFYPPNSVVTCLDPNEYFHGYLEENSKKNGLSVNFLKGFAEKMEGVEDDTFDAVTCTLVLCTVRSVEKSLDEVQRVLKPGGKFYFLEHVAAERKSITKFFQRLLNPVWKRAFGGCQIIKETGNEVRKAGFAETQVTPFNGSFPFVFVVRPMCMGIATK</sequence>
<evidence type="ECO:0000259" key="1">
    <source>
        <dbReference type="Pfam" id="PF08241"/>
    </source>
</evidence>
<dbReference type="Pfam" id="PF08241">
    <property type="entry name" value="Methyltransf_11"/>
    <property type="match status" value="1"/>
</dbReference>
<dbReference type="Gene3D" id="3.40.50.150">
    <property type="entry name" value="Vaccinia Virus protein VP39"/>
    <property type="match status" value="1"/>
</dbReference>
<dbReference type="PANTHER" id="PTHR45036:SF1">
    <property type="entry name" value="METHYLTRANSFERASE LIKE 7A"/>
    <property type="match status" value="1"/>
</dbReference>
<dbReference type="GO" id="GO:0008757">
    <property type="term" value="F:S-adenosylmethionine-dependent methyltransferase activity"/>
    <property type="evidence" value="ECO:0007669"/>
    <property type="project" value="InterPro"/>
</dbReference>
<organism evidence="2">
    <name type="scientific">Magallana gigas</name>
    <name type="common">Pacific oyster</name>
    <name type="synonym">Crassostrea gigas</name>
    <dbReference type="NCBI Taxonomy" id="29159"/>
    <lineage>
        <taxon>Eukaryota</taxon>
        <taxon>Metazoa</taxon>
        <taxon>Spiralia</taxon>
        <taxon>Lophotrochozoa</taxon>
        <taxon>Mollusca</taxon>
        <taxon>Bivalvia</taxon>
        <taxon>Autobranchia</taxon>
        <taxon>Pteriomorphia</taxon>
        <taxon>Ostreida</taxon>
        <taxon>Ostreoidea</taxon>
        <taxon>Ostreidae</taxon>
        <taxon>Magallana</taxon>
    </lineage>
</organism>
<dbReference type="PANTHER" id="PTHR45036">
    <property type="entry name" value="METHYLTRANSFERASE LIKE 7B"/>
    <property type="match status" value="1"/>
</dbReference>
<name>K1PBS8_MAGGI</name>
<dbReference type="HOGENOM" id="CLU_037990_7_1_1"/>
<dbReference type="InterPro" id="IPR029063">
    <property type="entry name" value="SAM-dependent_MTases_sf"/>
</dbReference>
<keyword evidence="2" id="KW-0489">Methyltransferase</keyword>
<dbReference type="CDD" id="cd02440">
    <property type="entry name" value="AdoMet_MTases"/>
    <property type="match status" value="1"/>
</dbReference>
<protein>
    <submittedName>
        <fullName evidence="2">Methyltransferase-like protein 7A</fullName>
    </submittedName>
</protein>
<dbReference type="AlphaFoldDB" id="K1PBS8"/>
<dbReference type="InterPro" id="IPR052356">
    <property type="entry name" value="Thiol_S-MT"/>
</dbReference>
<dbReference type="OrthoDB" id="416496at2759"/>
<evidence type="ECO:0000313" key="2">
    <source>
        <dbReference type="EMBL" id="EKC18943.1"/>
    </source>
</evidence>
<keyword evidence="2" id="KW-0808">Transferase</keyword>
<feature type="domain" description="Methyltransferase type 11" evidence="1">
    <location>
        <begin position="81"/>
        <end position="176"/>
    </location>
</feature>
<proteinExistence type="predicted"/>
<accession>K1PBS8</accession>
<reference evidence="2" key="1">
    <citation type="journal article" date="2012" name="Nature">
        <title>The oyster genome reveals stress adaptation and complexity of shell formation.</title>
        <authorList>
            <person name="Zhang G."/>
            <person name="Fang X."/>
            <person name="Guo X."/>
            <person name="Li L."/>
            <person name="Luo R."/>
            <person name="Xu F."/>
            <person name="Yang P."/>
            <person name="Zhang L."/>
            <person name="Wang X."/>
            <person name="Qi H."/>
            <person name="Xiong Z."/>
            <person name="Que H."/>
            <person name="Xie Y."/>
            <person name="Holland P.W."/>
            <person name="Paps J."/>
            <person name="Zhu Y."/>
            <person name="Wu F."/>
            <person name="Chen Y."/>
            <person name="Wang J."/>
            <person name="Peng C."/>
            <person name="Meng J."/>
            <person name="Yang L."/>
            <person name="Liu J."/>
            <person name="Wen B."/>
            <person name="Zhang N."/>
            <person name="Huang Z."/>
            <person name="Zhu Q."/>
            <person name="Feng Y."/>
            <person name="Mount A."/>
            <person name="Hedgecock D."/>
            <person name="Xu Z."/>
            <person name="Liu Y."/>
            <person name="Domazet-Loso T."/>
            <person name="Du Y."/>
            <person name="Sun X."/>
            <person name="Zhang S."/>
            <person name="Liu B."/>
            <person name="Cheng P."/>
            <person name="Jiang X."/>
            <person name="Li J."/>
            <person name="Fan D."/>
            <person name="Wang W."/>
            <person name="Fu W."/>
            <person name="Wang T."/>
            <person name="Wang B."/>
            <person name="Zhang J."/>
            <person name="Peng Z."/>
            <person name="Li Y."/>
            <person name="Li N."/>
            <person name="Wang J."/>
            <person name="Chen M."/>
            <person name="He Y."/>
            <person name="Tan F."/>
            <person name="Song X."/>
            <person name="Zheng Q."/>
            <person name="Huang R."/>
            <person name="Yang H."/>
            <person name="Du X."/>
            <person name="Chen L."/>
            <person name="Yang M."/>
            <person name="Gaffney P.M."/>
            <person name="Wang S."/>
            <person name="Luo L."/>
            <person name="She Z."/>
            <person name="Ming Y."/>
            <person name="Huang W."/>
            <person name="Zhang S."/>
            <person name="Huang B."/>
            <person name="Zhang Y."/>
            <person name="Qu T."/>
            <person name="Ni P."/>
            <person name="Miao G."/>
            <person name="Wang J."/>
            <person name="Wang Q."/>
            <person name="Steinberg C.E."/>
            <person name="Wang H."/>
            <person name="Li N."/>
            <person name="Qian L."/>
            <person name="Zhang G."/>
            <person name="Li Y."/>
            <person name="Yang H."/>
            <person name="Liu X."/>
            <person name="Wang J."/>
            <person name="Yin Y."/>
            <person name="Wang J."/>
        </authorList>
    </citation>
    <scope>NUCLEOTIDE SEQUENCE [LARGE SCALE GENOMIC DNA]</scope>
    <source>
        <strain evidence="2">05x7-T-G4-1.051#20</strain>
    </source>
</reference>
<dbReference type="SUPFAM" id="SSF53335">
    <property type="entry name" value="S-adenosyl-L-methionine-dependent methyltransferases"/>
    <property type="match status" value="1"/>
</dbReference>
<dbReference type="GO" id="GO:0032259">
    <property type="term" value="P:methylation"/>
    <property type="evidence" value="ECO:0007669"/>
    <property type="project" value="UniProtKB-KW"/>
</dbReference>
<dbReference type="EMBL" id="JH819092">
    <property type="protein sequence ID" value="EKC18943.1"/>
    <property type="molecule type" value="Genomic_DNA"/>
</dbReference>
<dbReference type="InParanoid" id="K1PBS8"/>
<gene>
    <name evidence="2" type="ORF">CGI_10010230</name>
</gene>